<dbReference type="EMBL" id="LGRX02010091">
    <property type="protein sequence ID" value="KAK3270985.1"/>
    <property type="molecule type" value="Genomic_DNA"/>
</dbReference>
<feature type="transmembrane region" description="Helical" evidence="2">
    <location>
        <begin position="1165"/>
        <end position="1183"/>
    </location>
</feature>
<dbReference type="InterPro" id="IPR011050">
    <property type="entry name" value="Pectin_lyase_fold/virulence"/>
</dbReference>
<keyword evidence="4" id="KW-1185">Reference proteome</keyword>
<protein>
    <recommendedName>
        <fullName evidence="5">TRP C-terminal domain-containing protein</fullName>
    </recommendedName>
</protein>
<evidence type="ECO:0000313" key="4">
    <source>
        <dbReference type="Proteomes" id="UP001190700"/>
    </source>
</evidence>
<feature type="transmembrane region" description="Helical" evidence="2">
    <location>
        <begin position="1189"/>
        <end position="1209"/>
    </location>
</feature>
<feature type="non-terminal residue" evidence="3">
    <location>
        <position position="1"/>
    </location>
</feature>
<dbReference type="PANTHER" id="PTHR11319:SF35">
    <property type="entry name" value="OUTER MEMBRANE PROTEIN PMPC-RELATED"/>
    <property type="match status" value="1"/>
</dbReference>
<keyword evidence="2" id="KW-1133">Transmembrane helix</keyword>
<feature type="transmembrane region" description="Helical" evidence="2">
    <location>
        <begin position="894"/>
        <end position="921"/>
    </location>
</feature>
<keyword evidence="2" id="KW-0472">Membrane</keyword>
<feature type="transmembrane region" description="Helical" evidence="2">
    <location>
        <begin position="642"/>
        <end position="665"/>
    </location>
</feature>
<feature type="region of interest" description="Disordered" evidence="1">
    <location>
        <begin position="1225"/>
        <end position="1245"/>
    </location>
</feature>
<dbReference type="PANTHER" id="PTHR11319">
    <property type="entry name" value="G PROTEIN-COUPLED RECEPTOR-RELATED"/>
    <property type="match status" value="1"/>
</dbReference>
<keyword evidence="2" id="KW-0812">Transmembrane</keyword>
<comment type="caution">
    <text evidence="3">The sequence shown here is derived from an EMBL/GenBank/DDBJ whole genome shotgun (WGS) entry which is preliminary data.</text>
</comment>
<dbReference type="SUPFAM" id="SSF51126">
    <property type="entry name" value="Pectin lyase-like"/>
    <property type="match status" value="2"/>
</dbReference>
<name>A0AAE0G3M0_9CHLO</name>
<accession>A0AAE0G3M0</accession>
<dbReference type="Proteomes" id="UP001190700">
    <property type="component" value="Unassembled WGS sequence"/>
</dbReference>
<evidence type="ECO:0008006" key="5">
    <source>
        <dbReference type="Google" id="ProtNLM"/>
    </source>
</evidence>
<evidence type="ECO:0000313" key="3">
    <source>
        <dbReference type="EMBL" id="KAK3270985.1"/>
    </source>
</evidence>
<evidence type="ECO:0000256" key="2">
    <source>
        <dbReference type="SAM" id="Phobius"/>
    </source>
</evidence>
<feature type="transmembrane region" description="Helical" evidence="2">
    <location>
        <begin position="839"/>
        <end position="866"/>
    </location>
</feature>
<feature type="transmembrane region" description="Helical" evidence="2">
    <location>
        <begin position="1138"/>
        <end position="1158"/>
    </location>
</feature>
<sequence>GIMFLTVTSVEISHSSIVNNTVNTTWLSDKNPDLGYFSKSMGIRLKDTKGSGGGVMVDNSLVILRGVLLQSNYAEKSGGALGSDYGDLQLEDVHLRLNWSSGSGGGLGLSVTLLLLSNLVLIDQNYAYSHGGAMACVRGNIISRGDTQITSNAVLDSGGGFYLFGCTLETDERRANLSVVDNKAGEHGGAAMLQAGSQLWLPSGGLLEMNECGDSGGALYLDKGCHAWLVNVALRLNSAGERGGAGVSAGTMNISSSSFVGNRASRGAALGLHLEQGVLLYHSDTYTKPSQTVISDTVFDGNAASGDGAVLHVMLPSMDHVAWPILENLSIVDNVALGGAKVLFWEVDDGPPNASFPPEFPCFSCLVLNNSAAYSTEKGYATPGQSLQVRAPSPGHEETSGATPRVPLEVRLVDTYGLLVSPQSTGVLSAELSSEDSECDLSGTTRKPFLAGAVTFDNLILSGPPGSRCHLRFSSYLDGQLLSANHAVQLRFCVAGEELHETGFVCITCPPEYLSFDNASACTACPDGADANETVLCPGGAVYVVPPGVYVASGAAECGTGPGAASCLLERVEVCDTEDACDMDGGRREGRSAADARLLELCDTERYGGGVLCGGTDPLVCSESHYLTPLKECVPCPSEAELILSISLAAAAVAVIAVVIVKAFVGAAVPDPQSSVSNAILGRKANAATSTLLAYAQVIGQLSSVYGSLSLPLFERVTSIFSVFNIDLETLFNLKCFLYRFGGAASQGTNHFWVAHYYSMAKPWIVLGLSFVGFLVSWGPREGGGWGWWHFRVAPVARESGGGSHKARARAVGHRENSSARVAQMANQQVMRAQERLRLLCTCLTVGLFIATFLHTSVSTACFMVFNCEKHYLDNLAVQQWLVQSRNVECKGPAWLAAATVSALNIALFVFGYPCGLYVFMRHMRRYKKVRMTSEDAKVHHHKILTREWIPASVSTLQILQEERTRRNSNQFLLPEDQARAATASEGSCELYIHEASLSFEPVDSYIGGDSPEAQRGLQQGVYRHVLLEGERIYVEVLQKESMVDGGVMESVAVTRLHEPHIQIALGQFWMPFEDSLYFWQCWEIARCALMTGGVILVNMITGSEEVAAIYATLLAVFALVLHKHYSPYCDDAIDKLQLMVLASQFFTQMGIITTYMMENNTTEQFVTFFLLFLQVIVMSYGVKHILPLYSKIFMALWHLHGMFIIRLLGLHRFRRSKKVENVNDEVATDGGDEQNEIAEEAMQT</sequence>
<proteinExistence type="predicted"/>
<gene>
    <name evidence="3" type="ORF">CYMTET_20643</name>
</gene>
<organism evidence="3 4">
    <name type="scientific">Cymbomonas tetramitiformis</name>
    <dbReference type="NCBI Taxonomy" id="36881"/>
    <lineage>
        <taxon>Eukaryota</taxon>
        <taxon>Viridiplantae</taxon>
        <taxon>Chlorophyta</taxon>
        <taxon>Pyramimonadophyceae</taxon>
        <taxon>Pyramimonadales</taxon>
        <taxon>Pyramimonadaceae</taxon>
        <taxon>Cymbomonas</taxon>
    </lineage>
</organism>
<dbReference type="AlphaFoldDB" id="A0AAE0G3M0"/>
<evidence type="ECO:0000256" key="1">
    <source>
        <dbReference type="SAM" id="MobiDB-lite"/>
    </source>
</evidence>
<reference evidence="3 4" key="1">
    <citation type="journal article" date="2015" name="Genome Biol. Evol.">
        <title>Comparative Genomics of a Bacterivorous Green Alga Reveals Evolutionary Causalities and Consequences of Phago-Mixotrophic Mode of Nutrition.</title>
        <authorList>
            <person name="Burns J.A."/>
            <person name="Paasch A."/>
            <person name="Narechania A."/>
            <person name="Kim E."/>
        </authorList>
    </citation>
    <scope>NUCLEOTIDE SEQUENCE [LARGE SCALE GENOMIC DNA]</scope>
    <source>
        <strain evidence="3 4">PLY_AMNH</strain>
    </source>
</reference>